<dbReference type="EMBL" id="MN739089">
    <property type="protein sequence ID" value="QHS87899.1"/>
    <property type="molecule type" value="Genomic_DNA"/>
</dbReference>
<organism evidence="1">
    <name type="scientific">viral metagenome</name>
    <dbReference type="NCBI Taxonomy" id="1070528"/>
    <lineage>
        <taxon>unclassified sequences</taxon>
        <taxon>metagenomes</taxon>
        <taxon>organismal metagenomes</taxon>
    </lineage>
</organism>
<evidence type="ECO:0000313" key="1">
    <source>
        <dbReference type="EMBL" id="QHS87899.1"/>
    </source>
</evidence>
<protein>
    <submittedName>
        <fullName evidence="1">Uncharacterized protein</fullName>
    </submittedName>
</protein>
<name>A0A6C0B8M8_9ZZZZ</name>
<sequence length="533" mass="63900">MNKEQTIQETQDKINELYEKYNSNPYIFSKIHNYIVNLLPNILEKKQSSHEESLQRIESLSQEQNMFIETFLNTNKYFYLPSTEKFFFYDGLHYQIYNEDDILYNVLSAITKDRNLMSWKQMTKVYIMKRIKQNSLLKSIPESDTIQFVLDSLCPSFFSSKTEAKYFLTILGDNIFKKNGHLIHFIDGKAKRFISELTILAQSTIGLNLSQTFKYKYHEQHEYKDCRLVKINDCIKSESVWSPILNQCLLDLLCVACHYSIRFSCSDDVVLKHYREQHLIDDIFYLKDTEPEGLVSKFADEYLQFSDENTTTAQITWKNMQYLWKHFLESKHLPTVIFQQRLKGYLIKKMDNNYNIDNDIFTNVYSKFLPTIQQFLQFWNENIEQDSNETDFEIEDIVHLFYKWTEDNNDTHAHLNDKQIIDLLSYYYPDCEVEKDKYITGIRCKLWDKQLDIQVALESMREIICGTLKREQGDVSRLKHISIYDAYAYYCKYFSCIPNKRFVNKSYFEKYVFENLTEYILDEKFIKSDWILL</sequence>
<dbReference type="AlphaFoldDB" id="A0A6C0B8M8"/>
<accession>A0A6C0B8M8</accession>
<proteinExistence type="predicted"/>
<reference evidence="1" key="1">
    <citation type="journal article" date="2020" name="Nature">
        <title>Giant virus diversity and host interactions through global metagenomics.</title>
        <authorList>
            <person name="Schulz F."/>
            <person name="Roux S."/>
            <person name="Paez-Espino D."/>
            <person name="Jungbluth S."/>
            <person name="Walsh D.A."/>
            <person name="Denef V.J."/>
            <person name="McMahon K.D."/>
            <person name="Konstantinidis K.T."/>
            <person name="Eloe-Fadrosh E.A."/>
            <person name="Kyrpides N.C."/>
            <person name="Woyke T."/>
        </authorList>
    </citation>
    <scope>NUCLEOTIDE SEQUENCE</scope>
    <source>
        <strain evidence="1">GVMAG-M-3300010158-13</strain>
    </source>
</reference>